<dbReference type="GO" id="GO:0016020">
    <property type="term" value="C:membrane"/>
    <property type="evidence" value="ECO:0007669"/>
    <property type="project" value="UniProtKB-SubCell"/>
</dbReference>
<evidence type="ECO:0000259" key="12">
    <source>
        <dbReference type="PROSITE" id="PS50106"/>
    </source>
</evidence>
<dbReference type="Proteomes" id="UP000293162">
    <property type="component" value="Unassembled WGS sequence"/>
</dbReference>
<dbReference type="CDD" id="cd06163">
    <property type="entry name" value="S2P-M50_PDZ_RseP-like"/>
    <property type="match status" value="1"/>
</dbReference>
<dbReference type="RefSeq" id="WP_130019205.1">
    <property type="nucleotide sequence ID" value="NZ_SEWF01000002.1"/>
</dbReference>
<accession>A0A4Q5M619</accession>
<dbReference type="SUPFAM" id="SSF50156">
    <property type="entry name" value="PDZ domain-like"/>
    <property type="match status" value="2"/>
</dbReference>
<dbReference type="GO" id="GO:0004222">
    <property type="term" value="F:metalloendopeptidase activity"/>
    <property type="evidence" value="ECO:0007669"/>
    <property type="project" value="InterPro"/>
</dbReference>
<dbReference type="EC" id="3.4.24.-" evidence="11"/>
<evidence type="ECO:0000256" key="6">
    <source>
        <dbReference type="ARBA" id="ARBA00022801"/>
    </source>
</evidence>
<comment type="cofactor">
    <cofactor evidence="1 11">
        <name>Zn(2+)</name>
        <dbReference type="ChEBI" id="CHEBI:29105"/>
    </cofactor>
</comment>
<gene>
    <name evidence="13" type="primary">rseP</name>
    <name evidence="13" type="ORF">EWM59_01665</name>
</gene>
<name>A0A4Q5M619_9BACT</name>
<keyword evidence="10 11" id="KW-0472">Membrane</keyword>
<keyword evidence="14" id="KW-1185">Reference proteome</keyword>
<comment type="similarity">
    <text evidence="3 11">Belongs to the peptidase M50B family.</text>
</comment>
<keyword evidence="11" id="KW-0479">Metal-binding</keyword>
<dbReference type="EMBL" id="SEWF01000002">
    <property type="protein sequence ID" value="RYU97423.1"/>
    <property type="molecule type" value="Genomic_DNA"/>
</dbReference>
<evidence type="ECO:0000256" key="2">
    <source>
        <dbReference type="ARBA" id="ARBA00004141"/>
    </source>
</evidence>
<feature type="transmembrane region" description="Helical" evidence="11">
    <location>
        <begin position="370"/>
        <end position="402"/>
    </location>
</feature>
<evidence type="ECO:0000256" key="5">
    <source>
        <dbReference type="ARBA" id="ARBA00022692"/>
    </source>
</evidence>
<dbReference type="InterPro" id="IPR036034">
    <property type="entry name" value="PDZ_sf"/>
</dbReference>
<feature type="transmembrane region" description="Helical" evidence="11">
    <location>
        <begin position="423"/>
        <end position="443"/>
    </location>
</feature>
<evidence type="ECO:0000313" key="14">
    <source>
        <dbReference type="Proteomes" id="UP000293162"/>
    </source>
</evidence>
<keyword evidence="8 11" id="KW-1133">Transmembrane helix</keyword>
<keyword evidence="9 11" id="KW-0482">Metalloprotease</keyword>
<keyword evidence="5 11" id="KW-0812">Transmembrane</keyword>
<evidence type="ECO:0000256" key="1">
    <source>
        <dbReference type="ARBA" id="ARBA00001947"/>
    </source>
</evidence>
<evidence type="ECO:0000256" key="11">
    <source>
        <dbReference type="RuleBase" id="RU362031"/>
    </source>
</evidence>
<evidence type="ECO:0000256" key="8">
    <source>
        <dbReference type="ARBA" id="ARBA00022989"/>
    </source>
</evidence>
<evidence type="ECO:0000256" key="7">
    <source>
        <dbReference type="ARBA" id="ARBA00022833"/>
    </source>
</evidence>
<dbReference type="AlphaFoldDB" id="A0A4Q5M619"/>
<dbReference type="Pfam" id="PF02163">
    <property type="entry name" value="Peptidase_M50"/>
    <property type="match status" value="1"/>
</dbReference>
<feature type="transmembrane region" description="Helical" evidence="11">
    <location>
        <begin position="39"/>
        <end position="58"/>
    </location>
</feature>
<organism evidence="13 14">
    <name type="scientific">Emticicia agri</name>
    <dbReference type="NCBI Taxonomy" id="2492393"/>
    <lineage>
        <taxon>Bacteria</taxon>
        <taxon>Pseudomonadati</taxon>
        <taxon>Bacteroidota</taxon>
        <taxon>Cytophagia</taxon>
        <taxon>Cytophagales</taxon>
        <taxon>Leadbetterellaceae</taxon>
        <taxon>Emticicia</taxon>
    </lineage>
</organism>
<keyword evidence="4 13" id="KW-0645">Protease</keyword>
<dbReference type="GO" id="GO:0006508">
    <property type="term" value="P:proteolysis"/>
    <property type="evidence" value="ECO:0007669"/>
    <property type="project" value="UniProtKB-KW"/>
</dbReference>
<evidence type="ECO:0000256" key="10">
    <source>
        <dbReference type="ARBA" id="ARBA00023136"/>
    </source>
</evidence>
<dbReference type="InterPro" id="IPR008915">
    <property type="entry name" value="Peptidase_M50"/>
</dbReference>
<dbReference type="NCBIfam" id="TIGR00054">
    <property type="entry name" value="RIP metalloprotease RseP"/>
    <property type="match status" value="1"/>
</dbReference>
<dbReference type="InterPro" id="IPR041489">
    <property type="entry name" value="PDZ_6"/>
</dbReference>
<comment type="caution">
    <text evidence="13">The sequence shown here is derived from an EMBL/GenBank/DDBJ whole genome shotgun (WGS) entry which is preliminary data.</text>
</comment>
<dbReference type="Gene3D" id="2.30.42.10">
    <property type="match status" value="2"/>
</dbReference>
<feature type="transmembrane region" description="Helical" evidence="11">
    <location>
        <begin position="111"/>
        <end position="132"/>
    </location>
</feature>
<dbReference type="GO" id="GO:0046872">
    <property type="term" value="F:metal ion binding"/>
    <property type="evidence" value="ECO:0007669"/>
    <property type="project" value="UniProtKB-KW"/>
</dbReference>
<dbReference type="InterPro" id="IPR004387">
    <property type="entry name" value="Pept_M50_Zn"/>
</dbReference>
<keyword evidence="7 11" id="KW-0862">Zinc</keyword>
<evidence type="ECO:0000256" key="3">
    <source>
        <dbReference type="ARBA" id="ARBA00007931"/>
    </source>
</evidence>
<dbReference type="InterPro" id="IPR001478">
    <property type="entry name" value="PDZ"/>
</dbReference>
<sequence length="444" mass="49624">MAVLTMIGQLLLALTILVGLHEFGHFIFARIFGIRVNKFYIFFDFLFPLPNVLNFALWKKKVGDTEYGLGWFPLGGYVDIAGMIDETKDASQLSSEPQPDEFRSKPAWQRLFVMLGGIIVNIILGILIFWGVKFVWGDEYYSKAEVNKAGIYAYPLAQEIGLKSGDKIMKVNGADYADFGEVRAALMQENTEFTVERAGEIKQIPVPNNLIDKVATKVPFIEPIMPFKVGEVTKDSPAEKAGLKEGDKIVKIDSTPVSYFQQFQTELEKYKNKKIELVVERGGQQVKLYPVVSGESKLGFRANSQLVASTQKYNFGEAFGVGATEALSVIPNQIKGFGRIFKGHISAGNAVSGPVGLAQWFGSYWDWERFWGLTGLLSMGLAFMNALPIPALDGGHVVVLLYEMITRRKPSEKFMERTQQVGTFILLTLMVLVLFNDTFKALFR</sequence>
<dbReference type="Pfam" id="PF17820">
    <property type="entry name" value="PDZ_6"/>
    <property type="match status" value="1"/>
</dbReference>
<comment type="subcellular location">
    <subcellularLocation>
        <location evidence="2">Membrane</location>
        <topology evidence="2">Multi-pass membrane protein</topology>
    </subcellularLocation>
</comment>
<feature type="domain" description="PDZ" evidence="12">
    <location>
        <begin position="229"/>
        <end position="288"/>
    </location>
</feature>
<dbReference type="PROSITE" id="PS50106">
    <property type="entry name" value="PDZ"/>
    <property type="match status" value="1"/>
</dbReference>
<keyword evidence="6 11" id="KW-0378">Hydrolase</keyword>
<evidence type="ECO:0000256" key="9">
    <source>
        <dbReference type="ARBA" id="ARBA00023049"/>
    </source>
</evidence>
<reference evidence="13 14" key="1">
    <citation type="submission" date="2019-02" db="EMBL/GenBank/DDBJ databases">
        <title>Bacterial novel species Emticicia sp. 17J42-9 isolated from soil.</title>
        <authorList>
            <person name="Jung H.-Y."/>
        </authorList>
    </citation>
    <scope>NUCLEOTIDE SEQUENCE [LARGE SCALE GENOMIC DNA]</scope>
    <source>
        <strain evidence="13 14">17J42-9</strain>
    </source>
</reference>
<evidence type="ECO:0000313" key="13">
    <source>
        <dbReference type="EMBL" id="RYU97423.1"/>
    </source>
</evidence>
<dbReference type="PANTHER" id="PTHR42837">
    <property type="entry name" value="REGULATOR OF SIGMA-E PROTEASE RSEP"/>
    <property type="match status" value="1"/>
</dbReference>
<protein>
    <recommendedName>
        <fullName evidence="11">Zinc metalloprotease</fullName>
        <ecNumber evidence="11">3.4.24.-</ecNumber>
    </recommendedName>
</protein>
<dbReference type="CDD" id="cd23081">
    <property type="entry name" value="cpPDZ_EcRseP-like"/>
    <property type="match status" value="1"/>
</dbReference>
<evidence type="ECO:0000256" key="4">
    <source>
        <dbReference type="ARBA" id="ARBA00022670"/>
    </source>
</evidence>
<proteinExistence type="inferred from homology"/>
<dbReference type="PANTHER" id="PTHR42837:SF2">
    <property type="entry name" value="MEMBRANE METALLOPROTEASE ARASP2, CHLOROPLASTIC-RELATED"/>
    <property type="match status" value="1"/>
</dbReference>
<dbReference type="SMART" id="SM00228">
    <property type="entry name" value="PDZ"/>
    <property type="match status" value="2"/>
</dbReference>
<dbReference type="OrthoDB" id="9782003at2"/>